<dbReference type="GO" id="GO:0006313">
    <property type="term" value="P:DNA transposition"/>
    <property type="evidence" value="ECO:0007669"/>
    <property type="project" value="InterPro"/>
</dbReference>
<dbReference type="InterPro" id="IPR001584">
    <property type="entry name" value="Integrase_cat-core"/>
</dbReference>
<dbReference type="NCBIfam" id="NF033563">
    <property type="entry name" value="transpos_IS30"/>
    <property type="match status" value="1"/>
</dbReference>
<dbReference type="PROSITE" id="PS50994">
    <property type="entry name" value="INTEGRASE"/>
    <property type="match status" value="1"/>
</dbReference>
<comment type="function">
    <text evidence="1">Required for the transposition of the insertion element.</text>
</comment>
<keyword evidence="5" id="KW-0233">DNA recombination</keyword>
<dbReference type="GO" id="GO:0004803">
    <property type="term" value="F:transposase activity"/>
    <property type="evidence" value="ECO:0007669"/>
    <property type="project" value="InterPro"/>
</dbReference>
<dbReference type="InterPro" id="IPR009057">
    <property type="entry name" value="Homeodomain-like_sf"/>
</dbReference>
<evidence type="ECO:0000256" key="4">
    <source>
        <dbReference type="ARBA" id="ARBA00023125"/>
    </source>
</evidence>
<evidence type="ECO:0000256" key="1">
    <source>
        <dbReference type="ARBA" id="ARBA00002190"/>
    </source>
</evidence>
<evidence type="ECO:0000259" key="6">
    <source>
        <dbReference type="PROSITE" id="PS50994"/>
    </source>
</evidence>
<reference evidence="7 9" key="1">
    <citation type="journal article" date="2008" name="J. Biotechnol.">
        <title>The lifestyle of Corynebacterium urealyticum derived from its complete genome sequence established by pyrosequencing.</title>
        <authorList>
            <person name="Tauch A."/>
            <person name="Trost E."/>
            <person name="Tilker A."/>
            <person name="Ludewig U."/>
            <person name="Schneiker S."/>
            <person name="Goesmann A."/>
            <person name="Arnold W."/>
            <person name="Bekel T."/>
            <person name="Brinkrolf K."/>
            <person name="Brune I."/>
            <person name="Goetker S."/>
            <person name="Kalinowski J."/>
            <person name="Kamp P.-B."/>
            <person name="Lobo F.P."/>
            <person name="Viehoever P."/>
            <person name="Weisshaar B."/>
            <person name="Soriano F."/>
            <person name="Droege M."/>
            <person name="Puehler A."/>
        </authorList>
    </citation>
    <scope>NUCLEOTIDE SEQUENCE [LARGE SCALE GENOMIC DNA]</scope>
    <source>
        <strain evidence="9">ATCC 43042 / DSM 7109</strain>
        <strain evidence="7">DSM 7109</strain>
    </source>
</reference>
<dbReference type="SUPFAM" id="SSF46689">
    <property type="entry name" value="Homeodomain-like"/>
    <property type="match status" value="1"/>
</dbReference>
<protein>
    <submittedName>
        <fullName evidence="7">Transposase for insertion sequence</fullName>
    </submittedName>
</protein>
<dbReference type="GO" id="GO:0005829">
    <property type="term" value="C:cytosol"/>
    <property type="evidence" value="ECO:0007669"/>
    <property type="project" value="TreeGrafter"/>
</dbReference>
<dbReference type="KEGG" id="cur:cu1963"/>
<gene>
    <name evidence="7" type="primary">tnp7109-55</name>
    <name evidence="8" type="synonym">tnp7109-66</name>
    <name evidence="7" type="ordered locus">cu1874</name>
    <name evidence="8" type="ordered locus">cu1963</name>
</gene>
<dbReference type="EMBL" id="AM942444">
    <property type="protein sequence ID" value="CAQ05833.1"/>
    <property type="molecule type" value="Genomic_DNA"/>
</dbReference>
<dbReference type="InterPro" id="IPR001598">
    <property type="entry name" value="Transposase_IS30_CS"/>
</dbReference>
<keyword evidence="9" id="KW-1185">Reference proteome</keyword>
<sequence length="533" mass="59701">MVLVMTVSRWDPPVEEITRFHQLVVGDGLSVRAAGLDLGWSLATAYRIAHRDGLPLRNKTLSSQVVDEIVALFAQNVAPMDIVRRLGVNPSSVYRVGISIGARPRPAPEGRRAVATARRVEYLELRACGLDRRSAAAACGMGLRGALDVDKGVIKTRGRRVPFVPDGQAVYRYKRLMQVLAYVDGRVSVPVEVLPQAAVEKVIDRRYLSLVERERIADRVNRNLSVRAIARELGRDPGTISREISRNSGDDGIYRPFEAHRKSTLRRFRPKVSKIAANPRLKQQVWQWLRMEFSPEQVAGRLRREFPGDETMHVSHETIYQELYCQARGELKKVVAHALRTGRTRRKPRGQRVARSRFVDPMIMIADRPAVVEDRAVPGHWEGDLIIGAGGRSAIGTLVERTTRYVMLLHLPDGHGAVAVRDALVEAIMTLPQHLRGSLTWDQGSEMAGHRSFSIATDCPVYFCDPGSPWQRGTNENTNGLLRQYFPKGADLSVYGREELELVAHRLNCRPRKTLGFATPAERMAELLDLAES</sequence>
<dbReference type="EMBL" id="AM942444">
    <property type="protein sequence ID" value="CAQ05922.1"/>
    <property type="molecule type" value="Genomic_DNA"/>
</dbReference>
<dbReference type="GO" id="GO:0003677">
    <property type="term" value="F:DNA binding"/>
    <property type="evidence" value="ECO:0007669"/>
    <property type="project" value="UniProtKB-KW"/>
</dbReference>
<keyword evidence="4" id="KW-0238">DNA-binding</keyword>
<dbReference type="PANTHER" id="PTHR10948">
    <property type="entry name" value="TRANSPOSASE"/>
    <property type="match status" value="1"/>
</dbReference>
<name>B1VI33_CORU7</name>
<organism evidence="7 9">
    <name type="scientific">Corynebacterium urealyticum (strain ATCC 43042 / DSM 7109)</name>
    <dbReference type="NCBI Taxonomy" id="504474"/>
    <lineage>
        <taxon>Bacteria</taxon>
        <taxon>Bacillati</taxon>
        <taxon>Actinomycetota</taxon>
        <taxon>Actinomycetes</taxon>
        <taxon>Mycobacteriales</taxon>
        <taxon>Corynebacteriaceae</taxon>
        <taxon>Corynebacterium</taxon>
    </lineage>
</organism>
<feature type="domain" description="Integrase catalytic" evidence="6">
    <location>
        <begin position="374"/>
        <end position="528"/>
    </location>
</feature>
<keyword evidence="3" id="KW-0815">Transposition</keyword>
<dbReference type="InterPro" id="IPR053392">
    <property type="entry name" value="Transposase_IS30-like"/>
</dbReference>
<dbReference type="GO" id="GO:0015074">
    <property type="term" value="P:DNA integration"/>
    <property type="evidence" value="ECO:0007669"/>
    <property type="project" value="InterPro"/>
</dbReference>
<dbReference type="eggNOG" id="COG2826">
    <property type="taxonomic scope" value="Bacteria"/>
</dbReference>
<dbReference type="InterPro" id="IPR036397">
    <property type="entry name" value="RNaseH_sf"/>
</dbReference>
<dbReference type="SUPFAM" id="SSF53098">
    <property type="entry name" value="Ribonuclease H-like"/>
    <property type="match status" value="1"/>
</dbReference>
<dbReference type="Proteomes" id="UP000001727">
    <property type="component" value="Chromosome"/>
</dbReference>
<comment type="similarity">
    <text evidence="2">Belongs to the transposase IS30 family.</text>
</comment>
<dbReference type="InterPro" id="IPR051917">
    <property type="entry name" value="Transposase-Integrase"/>
</dbReference>
<evidence type="ECO:0000313" key="9">
    <source>
        <dbReference type="Proteomes" id="UP000001727"/>
    </source>
</evidence>
<dbReference type="PROSITE" id="PS01043">
    <property type="entry name" value="TRANSPOSASE_IS30"/>
    <property type="match status" value="1"/>
</dbReference>
<reference evidence="7" key="2">
    <citation type="submission" date="2008-02" db="EMBL/GenBank/DDBJ databases">
        <authorList>
            <person name="Linke B."/>
        </authorList>
    </citation>
    <scope>NUCLEOTIDE SEQUENCE</scope>
    <source>
        <strain>DSM 7109</strain>
    </source>
</reference>
<proteinExistence type="inferred from homology"/>
<dbReference type="KEGG" id="cur:cu1874"/>
<dbReference type="InterPro" id="IPR012337">
    <property type="entry name" value="RNaseH-like_sf"/>
</dbReference>
<dbReference type="Gene3D" id="3.30.420.10">
    <property type="entry name" value="Ribonuclease H-like superfamily/Ribonuclease H"/>
    <property type="match status" value="1"/>
</dbReference>
<evidence type="ECO:0000313" key="8">
    <source>
        <dbReference type="EMBL" id="CAQ05922.1"/>
    </source>
</evidence>
<evidence type="ECO:0000256" key="5">
    <source>
        <dbReference type="ARBA" id="ARBA00023172"/>
    </source>
</evidence>
<dbReference type="Pfam" id="PF13936">
    <property type="entry name" value="HTH_38"/>
    <property type="match status" value="1"/>
</dbReference>
<dbReference type="Pfam" id="PF00665">
    <property type="entry name" value="rve"/>
    <property type="match status" value="1"/>
</dbReference>
<evidence type="ECO:0000313" key="7">
    <source>
        <dbReference type="EMBL" id="CAQ05833.1"/>
    </source>
</evidence>
<dbReference type="InterPro" id="IPR025246">
    <property type="entry name" value="IS30-like_HTH"/>
</dbReference>
<dbReference type="AlphaFoldDB" id="B1VI33"/>
<dbReference type="PANTHER" id="PTHR10948:SF23">
    <property type="entry name" value="TRANSPOSASE INSI FOR INSERTION SEQUENCE ELEMENT IS30A-RELATED"/>
    <property type="match status" value="1"/>
</dbReference>
<evidence type="ECO:0000256" key="2">
    <source>
        <dbReference type="ARBA" id="ARBA00006363"/>
    </source>
</evidence>
<evidence type="ECO:0000256" key="3">
    <source>
        <dbReference type="ARBA" id="ARBA00022578"/>
    </source>
</evidence>
<dbReference type="HOGENOM" id="CLU_035706_0_0_11"/>
<accession>B1VI33</accession>